<evidence type="ECO:0000313" key="3">
    <source>
        <dbReference type="EMBL" id="AVO50067.1"/>
    </source>
</evidence>
<reference evidence="3 4" key="1">
    <citation type="submission" date="2018-03" db="EMBL/GenBank/DDBJ databases">
        <title>Genome sequencing of Melaminivora sp.</title>
        <authorList>
            <person name="Kim S.-J."/>
            <person name="Heo J."/>
            <person name="Ahn J.-H."/>
            <person name="Kwon S.-W."/>
        </authorList>
    </citation>
    <scope>NUCLEOTIDE SEQUENCE [LARGE SCALE GENOMIC DNA]</scope>
    <source>
        <strain evidence="3 4">SC2-9</strain>
    </source>
</reference>
<dbReference type="AlphaFoldDB" id="A0A2R3QEI0"/>
<proteinExistence type="predicted"/>
<evidence type="ECO:0000256" key="1">
    <source>
        <dbReference type="PROSITE-ProRule" id="PRU00464"/>
    </source>
</evidence>
<dbReference type="GO" id="GO:0003824">
    <property type="term" value="F:catalytic activity"/>
    <property type="evidence" value="ECO:0007669"/>
    <property type="project" value="InterPro"/>
</dbReference>
<keyword evidence="4" id="KW-1185">Reference proteome</keyword>
<evidence type="ECO:0000259" key="2">
    <source>
        <dbReference type="PROSITE" id="PS51084"/>
    </source>
</evidence>
<dbReference type="RefSeq" id="WP_106684494.1">
    <property type="nucleotide sequence ID" value="NZ_CP027667.1"/>
</dbReference>
<evidence type="ECO:0000313" key="4">
    <source>
        <dbReference type="Proteomes" id="UP000237925"/>
    </source>
</evidence>
<dbReference type="SUPFAM" id="SSF54197">
    <property type="entry name" value="HIT-like"/>
    <property type="match status" value="1"/>
</dbReference>
<dbReference type="KEGG" id="mela:C6568_13005"/>
<dbReference type="EMBL" id="CP027667">
    <property type="protein sequence ID" value="AVO50067.1"/>
    <property type="molecule type" value="Genomic_DNA"/>
</dbReference>
<feature type="short sequence motif" description="Histidine triad motif" evidence="1">
    <location>
        <begin position="91"/>
        <end position="95"/>
    </location>
</feature>
<dbReference type="PIRSF" id="PIRSF000714">
    <property type="entry name" value="HIT"/>
    <property type="match status" value="1"/>
</dbReference>
<dbReference type="Proteomes" id="UP000237925">
    <property type="component" value="Chromosome"/>
</dbReference>
<dbReference type="OrthoDB" id="9799145at2"/>
<dbReference type="PROSITE" id="PS51084">
    <property type="entry name" value="HIT_2"/>
    <property type="match status" value="1"/>
</dbReference>
<organism evidence="3 4">
    <name type="scientific">Melaminivora suipulveris</name>
    <dbReference type="NCBI Taxonomy" id="2109913"/>
    <lineage>
        <taxon>Bacteria</taxon>
        <taxon>Pseudomonadati</taxon>
        <taxon>Pseudomonadota</taxon>
        <taxon>Betaproteobacteria</taxon>
        <taxon>Burkholderiales</taxon>
        <taxon>Comamonadaceae</taxon>
        <taxon>Melaminivora</taxon>
    </lineage>
</organism>
<dbReference type="InterPro" id="IPR036265">
    <property type="entry name" value="HIT-like_sf"/>
</dbReference>
<dbReference type="InterPro" id="IPR026026">
    <property type="entry name" value="HIT_Hint"/>
</dbReference>
<feature type="domain" description="HIT" evidence="2">
    <location>
        <begin position="5"/>
        <end position="106"/>
    </location>
</feature>
<dbReference type="InterPro" id="IPR011146">
    <property type="entry name" value="HIT-like"/>
</dbReference>
<dbReference type="Gene3D" id="3.30.428.10">
    <property type="entry name" value="HIT-like"/>
    <property type="match status" value="1"/>
</dbReference>
<gene>
    <name evidence="3" type="ORF">C6568_13005</name>
</gene>
<dbReference type="Pfam" id="PF01230">
    <property type="entry name" value="HIT"/>
    <property type="match status" value="1"/>
</dbReference>
<sequence length="150" mass="17112">MSDLAGCPLCEGDGGALVWRGERLRVIHADEPGFPAFHRLIWNAHVAEFSDLTEADREHCMQAVALVEQVLREQLEPDKVNLASLGNVVPHLHWHVVARHTWDSHWPAPLWAAAQRPRDAEREDGLAARLPQLHQALRERLQHWARPFTQ</sequence>
<name>A0A2R3QEI0_9BURK</name>
<accession>A0A2R3QEI0</accession>
<protein>
    <submittedName>
        <fullName evidence="3">HIT domain-containing protein</fullName>
    </submittedName>
</protein>